<evidence type="ECO:0000313" key="1">
    <source>
        <dbReference type="EMBL" id="SDF70598.1"/>
    </source>
</evidence>
<dbReference type="STRING" id="104663.SAMN04488121_102714"/>
<name>A0A1G7N966_CHIFI</name>
<accession>A0A1G7N966</accession>
<gene>
    <name evidence="1" type="ORF">SAMN04488121_102714</name>
</gene>
<sequence>MFWEYDPRVARRWNLDTKPTTGVSPYAIFSNTLINFSDPNGDSILPKKTSNYEDVGVPAKRHDLAYTKTIGFFYDVTEEQEIDVYVNVKVNYTDMLAKGGSIYKDNPGLFEEIETHEEGHIEQIMIAARIPIEYQMKIDDKQVKLKGPIDQVLKDVRNQFRESKKRAADVYRGCR</sequence>
<dbReference type="RefSeq" id="WP_089831300.1">
    <property type="nucleotide sequence ID" value="NZ_FNBN01000002.1"/>
</dbReference>
<dbReference type="OrthoDB" id="681084at2"/>
<dbReference type="AlphaFoldDB" id="A0A1G7N966"/>
<dbReference type="EMBL" id="FNBN01000002">
    <property type="protein sequence ID" value="SDF70598.1"/>
    <property type="molecule type" value="Genomic_DNA"/>
</dbReference>
<protein>
    <submittedName>
        <fullName evidence="1">Uncharacterized protein</fullName>
    </submittedName>
</protein>
<organism evidence="1 2">
    <name type="scientific">Chitinophaga filiformis</name>
    <name type="common">Myxococcus filiformis</name>
    <name type="synonym">Flexibacter filiformis</name>
    <dbReference type="NCBI Taxonomy" id="104663"/>
    <lineage>
        <taxon>Bacteria</taxon>
        <taxon>Pseudomonadati</taxon>
        <taxon>Bacteroidota</taxon>
        <taxon>Chitinophagia</taxon>
        <taxon>Chitinophagales</taxon>
        <taxon>Chitinophagaceae</taxon>
        <taxon>Chitinophaga</taxon>
    </lineage>
</organism>
<reference evidence="1 2" key="1">
    <citation type="submission" date="2016-10" db="EMBL/GenBank/DDBJ databases">
        <authorList>
            <person name="de Groot N.N."/>
        </authorList>
    </citation>
    <scope>NUCLEOTIDE SEQUENCE [LARGE SCALE GENOMIC DNA]</scope>
    <source>
        <strain evidence="1 2">DSM 527</strain>
    </source>
</reference>
<proteinExistence type="predicted"/>
<dbReference type="Proteomes" id="UP000199045">
    <property type="component" value="Unassembled WGS sequence"/>
</dbReference>
<evidence type="ECO:0000313" key="2">
    <source>
        <dbReference type="Proteomes" id="UP000199045"/>
    </source>
</evidence>